<dbReference type="GO" id="GO:0050126">
    <property type="term" value="F:N-carbamoylputrescine amidase activity"/>
    <property type="evidence" value="ECO:0007669"/>
    <property type="project" value="TreeGrafter"/>
</dbReference>
<evidence type="ECO:0000256" key="1">
    <source>
        <dbReference type="ARBA" id="ARBA00022801"/>
    </source>
</evidence>
<reference evidence="3 4" key="1">
    <citation type="submission" date="2018-06" db="EMBL/GenBank/DDBJ databases">
        <title>Spirosoma sp. HMF3257 Genome sequencing and assembly.</title>
        <authorList>
            <person name="Kang H."/>
            <person name="Cha I."/>
            <person name="Kim H."/>
            <person name="Kang J."/>
            <person name="Joh K."/>
        </authorList>
    </citation>
    <scope>NUCLEOTIDE SEQUENCE [LARGE SCALE GENOMIC DNA]</scope>
    <source>
        <strain evidence="3 4">HMF3257</strain>
    </source>
</reference>
<dbReference type="SUPFAM" id="SSF56317">
    <property type="entry name" value="Carbon-nitrogen hydrolase"/>
    <property type="match status" value="1"/>
</dbReference>
<keyword evidence="4" id="KW-1185">Reference proteome</keyword>
<dbReference type="AlphaFoldDB" id="A0A327NEU1"/>
<evidence type="ECO:0000259" key="2">
    <source>
        <dbReference type="PROSITE" id="PS50263"/>
    </source>
</evidence>
<dbReference type="InterPro" id="IPR036526">
    <property type="entry name" value="C-N_Hydrolase_sf"/>
</dbReference>
<dbReference type="GO" id="GO:0033388">
    <property type="term" value="P:putrescine biosynthetic process from arginine"/>
    <property type="evidence" value="ECO:0007669"/>
    <property type="project" value="TreeGrafter"/>
</dbReference>
<dbReference type="PANTHER" id="PTHR43674">
    <property type="entry name" value="NITRILASE C965.09-RELATED"/>
    <property type="match status" value="1"/>
</dbReference>
<dbReference type="InterPro" id="IPR003010">
    <property type="entry name" value="C-N_Hydrolase"/>
</dbReference>
<gene>
    <name evidence="3" type="ORF">HMF3257_04165</name>
</gene>
<name>A0A327NEU1_9BACT</name>
<proteinExistence type="predicted"/>
<comment type="caution">
    <text evidence="3">The sequence shown here is derived from an EMBL/GenBank/DDBJ whole genome shotgun (WGS) entry which is preliminary data.</text>
</comment>
<evidence type="ECO:0000313" key="4">
    <source>
        <dbReference type="Proteomes" id="UP000249016"/>
    </source>
</evidence>
<accession>A0A327NEU1</accession>
<dbReference type="PROSITE" id="PS50263">
    <property type="entry name" value="CN_HYDROLASE"/>
    <property type="match status" value="1"/>
</dbReference>
<dbReference type="Proteomes" id="UP000249016">
    <property type="component" value="Unassembled WGS sequence"/>
</dbReference>
<dbReference type="PANTHER" id="PTHR43674:SF2">
    <property type="entry name" value="BETA-UREIDOPROPIONASE"/>
    <property type="match status" value="1"/>
</dbReference>
<feature type="domain" description="CN hydrolase" evidence="2">
    <location>
        <begin position="1"/>
        <end position="234"/>
    </location>
</feature>
<evidence type="ECO:0000313" key="3">
    <source>
        <dbReference type="EMBL" id="RAI73801.1"/>
    </source>
</evidence>
<organism evidence="3 4">
    <name type="scientific">Spirosoma telluris</name>
    <dbReference type="NCBI Taxonomy" id="2183553"/>
    <lineage>
        <taxon>Bacteria</taxon>
        <taxon>Pseudomonadati</taxon>
        <taxon>Bacteroidota</taxon>
        <taxon>Cytophagia</taxon>
        <taxon>Cytophagales</taxon>
        <taxon>Cytophagaceae</taxon>
        <taxon>Spirosoma</taxon>
    </lineage>
</organism>
<dbReference type="CDD" id="cd07197">
    <property type="entry name" value="nitrilase"/>
    <property type="match status" value="1"/>
</dbReference>
<dbReference type="EMBL" id="QLII01000001">
    <property type="protein sequence ID" value="RAI73801.1"/>
    <property type="molecule type" value="Genomic_DNA"/>
</dbReference>
<dbReference type="OrthoDB" id="9803818at2"/>
<dbReference type="Pfam" id="PF00795">
    <property type="entry name" value="CN_hydrolase"/>
    <property type="match status" value="1"/>
</dbReference>
<protein>
    <submittedName>
        <fullName evidence="3">Carbon-nitrogen hydrolase family protein</fullName>
    </submittedName>
</protein>
<keyword evidence="1 3" id="KW-0378">Hydrolase</keyword>
<dbReference type="Gene3D" id="3.60.110.10">
    <property type="entry name" value="Carbon-nitrogen hydrolase"/>
    <property type="match status" value="1"/>
</dbReference>
<dbReference type="InterPro" id="IPR050345">
    <property type="entry name" value="Aliph_Amidase/BUP"/>
</dbReference>
<sequence length="244" mass="27064">MKLCVAQTRAVKGDIIQNIENHCKLIGEAISKGVDLIIFPELSITGYEPELANRLATRQDDRRFDRFQQISDTNQITIGVGMPTRSDMGIRISTIIFQPDQPRQTYSKQYLHPDEEPYFRNGQEQVFLTVNSTKIALAICYELSVPDHADYMAKHGADIYLASVAKTAEGIEKATKRLAEIASSYSMPVLMANCVGPCDNVESAGNSSIWTHEGVLVGQLNDTDEGILIFDTDTQSIFIKSEAV</sequence>